<keyword evidence="2" id="KW-1185">Reference proteome</keyword>
<comment type="caution">
    <text evidence="1">The sequence shown here is derived from an EMBL/GenBank/DDBJ whole genome shotgun (WGS) entry which is preliminary data.</text>
</comment>
<evidence type="ECO:0000313" key="1">
    <source>
        <dbReference type="EMBL" id="KAI8557729.1"/>
    </source>
</evidence>
<accession>A0ACC0NXP8</accession>
<name>A0ACC0NXP8_RHOML</name>
<protein>
    <submittedName>
        <fullName evidence="1">Uncharacterized protein</fullName>
    </submittedName>
</protein>
<proteinExistence type="predicted"/>
<sequence length="173" mass="19041">MQERVKERSVHSKEPVTTVHFYFTVLRGNYSTLSICLVVLQVLLISVEAFIFGYTQDTRSAGGVGSAVSFSDDEDTTQFTRPMSASRGRKGSTVPFRPSHDSEEVGNASRGFDGIYRPGRQCIVGTDFGSFVTHYYECFIHFCIGNLSILLFRGSAGPEAEATQFSTLEAVKA</sequence>
<dbReference type="Proteomes" id="UP001062846">
    <property type="component" value="Chromosome 4"/>
</dbReference>
<evidence type="ECO:0000313" key="2">
    <source>
        <dbReference type="Proteomes" id="UP001062846"/>
    </source>
</evidence>
<gene>
    <name evidence="1" type="ORF">RHMOL_Rhmol04G0032400</name>
</gene>
<dbReference type="EMBL" id="CM046391">
    <property type="protein sequence ID" value="KAI8557729.1"/>
    <property type="molecule type" value="Genomic_DNA"/>
</dbReference>
<organism evidence="1 2">
    <name type="scientific">Rhododendron molle</name>
    <name type="common">Chinese azalea</name>
    <name type="synonym">Azalea mollis</name>
    <dbReference type="NCBI Taxonomy" id="49168"/>
    <lineage>
        <taxon>Eukaryota</taxon>
        <taxon>Viridiplantae</taxon>
        <taxon>Streptophyta</taxon>
        <taxon>Embryophyta</taxon>
        <taxon>Tracheophyta</taxon>
        <taxon>Spermatophyta</taxon>
        <taxon>Magnoliopsida</taxon>
        <taxon>eudicotyledons</taxon>
        <taxon>Gunneridae</taxon>
        <taxon>Pentapetalae</taxon>
        <taxon>asterids</taxon>
        <taxon>Ericales</taxon>
        <taxon>Ericaceae</taxon>
        <taxon>Ericoideae</taxon>
        <taxon>Rhodoreae</taxon>
        <taxon>Rhododendron</taxon>
    </lineage>
</organism>
<reference evidence="1" key="1">
    <citation type="submission" date="2022-02" db="EMBL/GenBank/DDBJ databases">
        <title>Plant Genome Project.</title>
        <authorList>
            <person name="Zhang R.-G."/>
        </authorList>
    </citation>
    <scope>NUCLEOTIDE SEQUENCE</scope>
    <source>
        <strain evidence="1">AT1</strain>
    </source>
</reference>